<evidence type="ECO:0000313" key="1">
    <source>
        <dbReference type="EMBL" id="GAJ09348.1"/>
    </source>
</evidence>
<organism evidence="1">
    <name type="scientific">marine sediment metagenome</name>
    <dbReference type="NCBI Taxonomy" id="412755"/>
    <lineage>
        <taxon>unclassified sequences</taxon>
        <taxon>metagenomes</taxon>
        <taxon>ecological metagenomes</taxon>
    </lineage>
</organism>
<dbReference type="GO" id="GO:0005524">
    <property type="term" value="F:ATP binding"/>
    <property type="evidence" value="ECO:0007669"/>
    <property type="project" value="InterPro"/>
</dbReference>
<name>X1TVH1_9ZZZZ</name>
<dbReference type="AlphaFoldDB" id="X1TVH1"/>
<comment type="caution">
    <text evidence="1">The sequence shown here is derived from an EMBL/GenBank/DDBJ whole genome shotgun (WGS) entry which is preliminary data.</text>
</comment>
<dbReference type="PANTHER" id="PTHR43382">
    <property type="entry name" value="PROLYL-TRNA SYNTHETASE"/>
    <property type="match status" value="1"/>
</dbReference>
<accession>X1TVH1</accession>
<evidence type="ECO:0008006" key="2">
    <source>
        <dbReference type="Google" id="ProtNLM"/>
    </source>
</evidence>
<dbReference type="InterPro" id="IPR004499">
    <property type="entry name" value="Pro-tRNA-ligase_IIa_arc-type"/>
</dbReference>
<reference evidence="1" key="1">
    <citation type="journal article" date="2014" name="Front. Microbiol.">
        <title>High frequency of phylogenetically diverse reductive dehalogenase-homologous genes in deep subseafloor sedimentary metagenomes.</title>
        <authorList>
            <person name="Kawai M."/>
            <person name="Futagami T."/>
            <person name="Toyoda A."/>
            <person name="Takaki Y."/>
            <person name="Nishi S."/>
            <person name="Hori S."/>
            <person name="Arai W."/>
            <person name="Tsubouchi T."/>
            <person name="Morono Y."/>
            <person name="Uchiyama I."/>
            <person name="Ito T."/>
            <person name="Fujiyama A."/>
            <person name="Inagaki F."/>
            <person name="Takami H."/>
        </authorList>
    </citation>
    <scope>NUCLEOTIDE SEQUENCE</scope>
    <source>
        <strain evidence="1">Expedition CK06-06</strain>
    </source>
</reference>
<dbReference type="EMBL" id="BARW01033398">
    <property type="protein sequence ID" value="GAJ09348.1"/>
    <property type="molecule type" value="Genomic_DNA"/>
</dbReference>
<dbReference type="GO" id="GO:0005737">
    <property type="term" value="C:cytoplasm"/>
    <property type="evidence" value="ECO:0007669"/>
    <property type="project" value="InterPro"/>
</dbReference>
<dbReference type="SUPFAM" id="SSF55681">
    <property type="entry name" value="Class II aaRS and biotin synthetases"/>
    <property type="match status" value="1"/>
</dbReference>
<sequence length="89" mass="10014">MANFGRILSNFGTSGWPLAAPRYSLFSLCSSPPKFPPMSKGVTPRSQDYARWYTDVIRKAELADYGPVKGTMVIRPYGYAIWEAIKEAY</sequence>
<dbReference type="Gene3D" id="3.30.930.10">
    <property type="entry name" value="Bira Bifunctional Protein, Domain 2"/>
    <property type="match status" value="1"/>
</dbReference>
<feature type="non-terminal residue" evidence="1">
    <location>
        <position position="89"/>
    </location>
</feature>
<dbReference type="GO" id="GO:0006433">
    <property type="term" value="P:prolyl-tRNA aminoacylation"/>
    <property type="evidence" value="ECO:0007669"/>
    <property type="project" value="InterPro"/>
</dbReference>
<gene>
    <name evidence="1" type="ORF">S12H4_52616</name>
</gene>
<dbReference type="PANTHER" id="PTHR43382:SF3">
    <property type="entry name" value="PROLINE--TRNA LIGASE, CHLOROPLASTIC_MITOCHONDRIAL"/>
    <property type="match status" value="1"/>
</dbReference>
<dbReference type="GO" id="GO:0017101">
    <property type="term" value="C:aminoacyl-tRNA synthetase multienzyme complex"/>
    <property type="evidence" value="ECO:0007669"/>
    <property type="project" value="TreeGrafter"/>
</dbReference>
<protein>
    <recommendedName>
        <fullName evidence="2">Prolyl-tRNA synthetase</fullName>
    </recommendedName>
</protein>
<dbReference type="GO" id="GO:0004827">
    <property type="term" value="F:proline-tRNA ligase activity"/>
    <property type="evidence" value="ECO:0007669"/>
    <property type="project" value="InterPro"/>
</dbReference>
<dbReference type="InterPro" id="IPR045864">
    <property type="entry name" value="aa-tRNA-synth_II/BPL/LPL"/>
</dbReference>
<proteinExistence type="predicted"/>